<dbReference type="GO" id="GO:0003730">
    <property type="term" value="F:mRNA 3'-UTR binding"/>
    <property type="evidence" value="ECO:0007669"/>
    <property type="project" value="TreeGrafter"/>
</dbReference>
<dbReference type="InterPro" id="IPR011129">
    <property type="entry name" value="CSD"/>
</dbReference>
<dbReference type="Proteomes" id="UP000615026">
    <property type="component" value="Unassembled WGS sequence"/>
</dbReference>
<feature type="transmembrane region" description="Helical" evidence="2">
    <location>
        <begin position="189"/>
        <end position="208"/>
    </location>
</feature>
<feature type="transmembrane region" description="Helical" evidence="2">
    <location>
        <begin position="123"/>
        <end position="141"/>
    </location>
</feature>
<feature type="domain" description="CSD" evidence="3">
    <location>
        <begin position="5"/>
        <end position="70"/>
    </location>
</feature>
<dbReference type="Gene3D" id="2.40.50.140">
    <property type="entry name" value="Nucleic acid-binding proteins"/>
    <property type="match status" value="1"/>
</dbReference>
<reference evidence="4" key="1">
    <citation type="submission" date="2020-10" db="EMBL/GenBank/DDBJ databases">
        <authorList>
            <person name="Castelo-Branco R."/>
            <person name="Eusebio N."/>
            <person name="Adriana R."/>
            <person name="Vieira A."/>
            <person name="Brugerolle De Fraissinette N."/>
            <person name="Rezende De Castro R."/>
            <person name="Schneider M.P."/>
            <person name="Vasconcelos V."/>
            <person name="Leao P.N."/>
        </authorList>
    </citation>
    <scope>NUCLEOTIDE SEQUENCE</scope>
    <source>
        <strain evidence="4">LEGE 11479</strain>
    </source>
</reference>
<evidence type="ECO:0000256" key="1">
    <source>
        <dbReference type="ARBA" id="ARBA00022553"/>
    </source>
</evidence>
<evidence type="ECO:0000256" key="2">
    <source>
        <dbReference type="SAM" id="Phobius"/>
    </source>
</evidence>
<dbReference type="Pfam" id="PF00313">
    <property type="entry name" value="CSD"/>
    <property type="match status" value="1"/>
</dbReference>
<dbReference type="InterPro" id="IPR012340">
    <property type="entry name" value="NA-bd_OB-fold"/>
</dbReference>
<keyword evidence="2" id="KW-0812">Transmembrane</keyword>
<dbReference type="Pfam" id="PF06961">
    <property type="entry name" value="DUF1294"/>
    <property type="match status" value="1"/>
</dbReference>
<dbReference type="GO" id="GO:0005737">
    <property type="term" value="C:cytoplasm"/>
    <property type="evidence" value="ECO:0007669"/>
    <property type="project" value="TreeGrafter"/>
</dbReference>
<name>A0A928ZTY2_LEPEC</name>
<dbReference type="SMART" id="SM00357">
    <property type="entry name" value="CSP"/>
    <property type="match status" value="1"/>
</dbReference>
<dbReference type="InterPro" id="IPR052069">
    <property type="entry name" value="Ca-reg_mRNA-binding_domain"/>
</dbReference>
<keyword evidence="2" id="KW-1133">Transmembrane helix</keyword>
<dbReference type="InterPro" id="IPR002059">
    <property type="entry name" value="CSP_DNA-bd"/>
</dbReference>
<proteinExistence type="predicted"/>
<accession>A0A928ZTY2</accession>
<feature type="transmembrane region" description="Helical" evidence="2">
    <location>
        <begin position="94"/>
        <end position="117"/>
    </location>
</feature>
<dbReference type="PANTHER" id="PTHR12962:SF1">
    <property type="entry name" value="COLD SHOCK DOMAIN-CONTAINING PROTEIN CG9705"/>
    <property type="match status" value="1"/>
</dbReference>
<dbReference type="RefSeq" id="WP_193993357.1">
    <property type="nucleotide sequence ID" value="NZ_JADEXP010000092.1"/>
</dbReference>
<protein>
    <submittedName>
        <fullName evidence="4">DUF1294 domain-containing protein</fullName>
    </submittedName>
</protein>
<dbReference type="PROSITE" id="PS51857">
    <property type="entry name" value="CSD_2"/>
    <property type="match status" value="1"/>
</dbReference>
<keyword evidence="2" id="KW-0472">Membrane</keyword>
<keyword evidence="1" id="KW-0597">Phosphoprotein</keyword>
<evidence type="ECO:0000313" key="4">
    <source>
        <dbReference type="EMBL" id="MBE9067391.1"/>
    </source>
</evidence>
<dbReference type="EMBL" id="JADEXP010000092">
    <property type="protein sequence ID" value="MBE9067391.1"/>
    <property type="molecule type" value="Genomic_DNA"/>
</dbReference>
<dbReference type="SUPFAM" id="SSF50249">
    <property type="entry name" value="Nucleic acid-binding proteins"/>
    <property type="match status" value="1"/>
</dbReference>
<dbReference type="PANTHER" id="PTHR12962">
    <property type="entry name" value="CALCIUM-REGULATED HEAT STABLE PROTEIN CRHSP-24-RELATED"/>
    <property type="match status" value="1"/>
</dbReference>
<dbReference type="InterPro" id="IPR010718">
    <property type="entry name" value="DUF1294"/>
</dbReference>
<organism evidence="4 5">
    <name type="scientific">Leptolyngbya cf. ectocarpi LEGE 11479</name>
    <dbReference type="NCBI Taxonomy" id="1828722"/>
    <lineage>
        <taxon>Bacteria</taxon>
        <taxon>Bacillati</taxon>
        <taxon>Cyanobacteriota</taxon>
        <taxon>Cyanophyceae</taxon>
        <taxon>Leptolyngbyales</taxon>
        <taxon>Leptolyngbyaceae</taxon>
        <taxon>Leptolyngbya group</taxon>
        <taxon>Leptolyngbya</taxon>
    </lineage>
</organism>
<sequence>MKSTLKQGKLISWQDERGFGFIRPVSGDKKVFIHVSELKGSTRRPQQGDMICYRTTVDEEGRICACNAFVVGARKQATPPPSLKPRARASRSGLHPLPFVGFALLGSLPLFGAARLAWTGESFIPLMFYAVMGCLTFGLYAEDKTRAQTGKWRVSEKTLHLCEFMGGWTGGFVGQQLLRHKSRKQSYQLFFWIIIGLHMIGWLGWFLGLGPQ</sequence>
<evidence type="ECO:0000313" key="5">
    <source>
        <dbReference type="Proteomes" id="UP000615026"/>
    </source>
</evidence>
<keyword evidence="5" id="KW-1185">Reference proteome</keyword>
<evidence type="ECO:0000259" key="3">
    <source>
        <dbReference type="PROSITE" id="PS51857"/>
    </source>
</evidence>
<gene>
    <name evidence="4" type="ORF">IQ260_12060</name>
</gene>
<comment type="caution">
    <text evidence="4">The sequence shown here is derived from an EMBL/GenBank/DDBJ whole genome shotgun (WGS) entry which is preliminary data.</text>
</comment>
<dbReference type="AlphaFoldDB" id="A0A928ZTY2"/>
<dbReference type="GO" id="GO:0043488">
    <property type="term" value="P:regulation of mRNA stability"/>
    <property type="evidence" value="ECO:0007669"/>
    <property type="project" value="TreeGrafter"/>
</dbReference>